<proteinExistence type="predicted"/>
<gene>
    <name evidence="2" type="ORF">UXM345_LOCUS24219</name>
</gene>
<evidence type="ECO:0000259" key="1">
    <source>
        <dbReference type="Pfam" id="PF00188"/>
    </source>
</evidence>
<dbReference type="Pfam" id="PF00188">
    <property type="entry name" value="CAP"/>
    <property type="match status" value="1"/>
</dbReference>
<dbReference type="InterPro" id="IPR001283">
    <property type="entry name" value="CRISP-related"/>
</dbReference>
<evidence type="ECO:0000313" key="3">
    <source>
        <dbReference type="Proteomes" id="UP000663842"/>
    </source>
</evidence>
<dbReference type="Gene3D" id="3.40.33.10">
    <property type="entry name" value="CAP"/>
    <property type="match status" value="1"/>
</dbReference>
<dbReference type="EMBL" id="CAJOBF010004354">
    <property type="protein sequence ID" value="CAF4134881.1"/>
    <property type="molecule type" value="Genomic_DNA"/>
</dbReference>
<feature type="domain" description="SCP" evidence="1">
    <location>
        <begin position="7"/>
        <end position="76"/>
    </location>
</feature>
<accession>A0A819XBJ4</accession>
<dbReference type="SUPFAM" id="SSF55797">
    <property type="entry name" value="PR-1-like"/>
    <property type="match status" value="1"/>
</dbReference>
<organism evidence="2 3">
    <name type="scientific">Rotaria magnacalcarata</name>
    <dbReference type="NCBI Taxonomy" id="392030"/>
    <lineage>
        <taxon>Eukaryota</taxon>
        <taxon>Metazoa</taxon>
        <taxon>Spiralia</taxon>
        <taxon>Gnathifera</taxon>
        <taxon>Rotifera</taxon>
        <taxon>Eurotatoria</taxon>
        <taxon>Bdelloidea</taxon>
        <taxon>Philodinida</taxon>
        <taxon>Philodinidae</taxon>
        <taxon>Rotaria</taxon>
    </lineage>
</organism>
<comment type="caution">
    <text evidence="2">The sequence shown here is derived from an EMBL/GenBank/DDBJ whole genome shotgun (WGS) entry which is preliminary data.</text>
</comment>
<dbReference type="PRINTS" id="PR00837">
    <property type="entry name" value="V5TPXLIKE"/>
</dbReference>
<protein>
    <recommendedName>
        <fullName evidence="1">SCP domain-containing protein</fullName>
    </recommendedName>
</protein>
<dbReference type="Proteomes" id="UP000663842">
    <property type="component" value="Unassembled WGS sequence"/>
</dbReference>
<dbReference type="AlphaFoldDB" id="A0A819XBJ4"/>
<feature type="non-terminal residue" evidence="2">
    <location>
        <position position="1"/>
    </location>
</feature>
<dbReference type="InterPro" id="IPR014044">
    <property type="entry name" value="CAP_dom"/>
</dbReference>
<dbReference type="InterPro" id="IPR035940">
    <property type="entry name" value="CAP_sf"/>
</dbReference>
<reference evidence="2" key="1">
    <citation type="submission" date="2021-02" db="EMBL/GenBank/DDBJ databases">
        <authorList>
            <person name="Nowell W R."/>
        </authorList>
    </citation>
    <scope>NUCLEOTIDE SEQUENCE</scope>
</reference>
<name>A0A819XBJ4_9BILA</name>
<sequence>KFPYQPDKYSYENWIEVIDIWSEEEEYYYHAYPSTNVFSHYTQMIWHSSALIGCKLTICPPFGTDNVPWRFFVCNYIRGATKIKSPCRHLQARARINSMSLSNHTTTMIILSASSKIHATCHVIAYVFIKCILFA</sequence>
<evidence type="ECO:0000313" key="2">
    <source>
        <dbReference type="EMBL" id="CAF4134881.1"/>
    </source>
</evidence>